<feature type="compositionally biased region" description="Acidic residues" evidence="1">
    <location>
        <begin position="11"/>
        <end position="20"/>
    </location>
</feature>
<feature type="compositionally biased region" description="Polar residues" evidence="1">
    <location>
        <begin position="1"/>
        <end position="10"/>
    </location>
</feature>
<evidence type="ECO:0000313" key="3">
    <source>
        <dbReference type="EMBL" id="CAF4932781.1"/>
    </source>
</evidence>
<dbReference type="Proteomes" id="UP000663855">
    <property type="component" value="Unassembled WGS sequence"/>
</dbReference>
<name>A0A815Q830_9BILA</name>
<reference evidence="2" key="1">
    <citation type="submission" date="2021-02" db="EMBL/GenBank/DDBJ databases">
        <authorList>
            <person name="Nowell W R."/>
        </authorList>
    </citation>
    <scope>NUCLEOTIDE SEQUENCE</scope>
</reference>
<evidence type="ECO:0000313" key="4">
    <source>
        <dbReference type="Proteomes" id="UP000663855"/>
    </source>
</evidence>
<proteinExistence type="predicted"/>
<dbReference type="EMBL" id="CAJNOV010011741">
    <property type="protein sequence ID" value="CAF1459789.1"/>
    <property type="molecule type" value="Genomic_DNA"/>
</dbReference>
<accession>A0A815Q830</accession>
<dbReference type="AlphaFoldDB" id="A0A815Q830"/>
<feature type="region of interest" description="Disordered" evidence="1">
    <location>
        <begin position="1"/>
        <end position="20"/>
    </location>
</feature>
<evidence type="ECO:0000313" key="2">
    <source>
        <dbReference type="EMBL" id="CAF1459789.1"/>
    </source>
</evidence>
<organism evidence="2 4">
    <name type="scientific">Rotaria magnacalcarata</name>
    <dbReference type="NCBI Taxonomy" id="392030"/>
    <lineage>
        <taxon>Eukaryota</taxon>
        <taxon>Metazoa</taxon>
        <taxon>Spiralia</taxon>
        <taxon>Gnathifera</taxon>
        <taxon>Rotifera</taxon>
        <taxon>Eurotatoria</taxon>
        <taxon>Bdelloidea</taxon>
        <taxon>Philodinida</taxon>
        <taxon>Philodinidae</taxon>
        <taxon>Rotaria</taxon>
    </lineage>
</organism>
<comment type="caution">
    <text evidence="2">The sequence shown here is derived from an EMBL/GenBank/DDBJ whole genome shotgun (WGS) entry which is preliminary data.</text>
</comment>
<protein>
    <submittedName>
        <fullName evidence="2">Uncharacterized protein</fullName>
    </submittedName>
</protein>
<dbReference type="EMBL" id="CAJOBH010178652">
    <property type="protein sequence ID" value="CAF4932781.1"/>
    <property type="molecule type" value="Genomic_DNA"/>
</dbReference>
<gene>
    <name evidence="3" type="ORF">BYL167_LOCUS53375</name>
    <name evidence="2" type="ORF">CJN711_LOCUS25038</name>
</gene>
<feature type="non-terminal residue" evidence="2">
    <location>
        <position position="1"/>
    </location>
</feature>
<evidence type="ECO:0000256" key="1">
    <source>
        <dbReference type="SAM" id="MobiDB-lite"/>
    </source>
</evidence>
<dbReference type="Proteomes" id="UP000681967">
    <property type="component" value="Unassembled WGS sequence"/>
</dbReference>
<sequence length="266" mass="31355">MTTNNANSYNQEEEQQDETLENFDKMSSDLPWNIKEKSKVNEKLNEMEQQNLSRKMSQLSTNVTHEKDPIKIMKEIRDQLEIIPNYLTKQNISFKELIHQVLSSIITTTEKLNNNMDELRKIAILIYKIMVIQTYQYLWKTYLKSGTGQLIIPSETKQKLSYSTTLSVWPKEMKAIVLSNKKDTTNENEICLKFVNGHLYALQHQLKQYQQELNIKANNFQGYTISIQEKLMTYIELNLNSSLSKKIEHQVELIHYDYHIQALQLE</sequence>